<evidence type="ECO:0000313" key="1">
    <source>
        <dbReference type="EMBL" id="KIY95985.1"/>
    </source>
</evidence>
<dbReference type="KEGG" id="mng:MNEG_11976"/>
<evidence type="ECO:0000313" key="2">
    <source>
        <dbReference type="Proteomes" id="UP000054498"/>
    </source>
</evidence>
<dbReference type="STRING" id="145388.A0A0D2MMG3"/>
<dbReference type="AlphaFoldDB" id="A0A0D2MMG3"/>
<reference evidence="1 2" key="1">
    <citation type="journal article" date="2013" name="BMC Genomics">
        <title>Reconstruction of the lipid metabolism for the microalga Monoraphidium neglectum from its genome sequence reveals characteristics suitable for biofuel production.</title>
        <authorList>
            <person name="Bogen C."/>
            <person name="Al-Dilaimi A."/>
            <person name="Albersmeier A."/>
            <person name="Wichmann J."/>
            <person name="Grundmann M."/>
            <person name="Rupp O."/>
            <person name="Lauersen K.J."/>
            <person name="Blifernez-Klassen O."/>
            <person name="Kalinowski J."/>
            <person name="Goesmann A."/>
            <person name="Mussgnug J.H."/>
            <person name="Kruse O."/>
        </authorList>
    </citation>
    <scope>NUCLEOTIDE SEQUENCE [LARGE SCALE GENOMIC DNA]</scope>
    <source>
        <strain evidence="1 2">SAG 48.87</strain>
    </source>
</reference>
<protein>
    <submittedName>
        <fullName evidence="1">Uncharacterized protein</fullName>
    </submittedName>
</protein>
<sequence>MQDASCSSSTGGAATASCHPALVAALSKVLSLSRKLAAQQHSSSLAQIENLKHVCFAASLPPVDAPLPRPLIDKLMQQLAETGGPHTGVALSAFKLAIQAGSIPITARARQAALHPGFIEAVAAFATKSPADAFTRMAAAATLALLAHACDEARRGVVMQGDVTVDLMLSCLQKASDASAADGELGSSRCDQLLMLSVLSVFKEAGGARAERATGDAHALRVAAQLCDPSYAKTGVGRGPALLYLSDAFAPPRGRMSEAEWLDRPPWQPPPEAGPLLEQLFPQFASLLLGPDVPRDARLGLLALVYRLLRMPGSSRGAAV</sequence>
<gene>
    <name evidence="1" type="ORF">MNEG_11976</name>
</gene>
<keyword evidence="2" id="KW-1185">Reference proteome</keyword>
<dbReference type="RefSeq" id="XP_013895005.1">
    <property type="nucleotide sequence ID" value="XM_014039551.1"/>
</dbReference>
<dbReference type="Proteomes" id="UP000054498">
    <property type="component" value="Unassembled WGS sequence"/>
</dbReference>
<proteinExistence type="predicted"/>
<accession>A0A0D2MMG3</accession>
<dbReference type="EMBL" id="KK103215">
    <property type="protein sequence ID" value="KIY95985.1"/>
    <property type="molecule type" value="Genomic_DNA"/>
</dbReference>
<organism evidence="1 2">
    <name type="scientific">Monoraphidium neglectum</name>
    <dbReference type="NCBI Taxonomy" id="145388"/>
    <lineage>
        <taxon>Eukaryota</taxon>
        <taxon>Viridiplantae</taxon>
        <taxon>Chlorophyta</taxon>
        <taxon>core chlorophytes</taxon>
        <taxon>Chlorophyceae</taxon>
        <taxon>CS clade</taxon>
        <taxon>Sphaeropleales</taxon>
        <taxon>Selenastraceae</taxon>
        <taxon>Monoraphidium</taxon>
    </lineage>
</organism>
<dbReference type="GeneID" id="25729292"/>
<name>A0A0D2MMG3_9CHLO</name>